<dbReference type="EMBL" id="FNKD01000001">
    <property type="protein sequence ID" value="SDQ19111.1"/>
    <property type="molecule type" value="Genomic_DNA"/>
</dbReference>
<evidence type="ECO:0000313" key="6">
    <source>
        <dbReference type="EMBL" id="SDQ19111.1"/>
    </source>
</evidence>
<evidence type="ECO:0000313" key="7">
    <source>
        <dbReference type="Proteomes" id="UP000199444"/>
    </source>
</evidence>
<feature type="domain" description="Periplasmic binding protein" evidence="5">
    <location>
        <begin position="47"/>
        <end position="298"/>
    </location>
</feature>
<comment type="subcellular location">
    <subcellularLocation>
        <location evidence="1">Cell envelope</location>
    </subcellularLocation>
</comment>
<evidence type="ECO:0000259" key="5">
    <source>
        <dbReference type="Pfam" id="PF13407"/>
    </source>
</evidence>
<dbReference type="GO" id="GO:0030313">
    <property type="term" value="C:cell envelope"/>
    <property type="evidence" value="ECO:0007669"/>
    <property type="project" value="UniProtKB-SubCell"/>
</dbReference>
<dbReference type="PANTHER" id="PTHR46847">
    <property type="entry name" value="D-ALLOSE-BINDING PERIPLASMIC PROTEIN-RELATED"/>
    <property type="match status" value="1"/>
</dbReference>
<keyword evidence="4" id="KW-0472">Membrane</keyword>
<dbReference type="STRING" id="553311.SAMN05216231_0874"/>
<protein>
    <submittedName>
        <fullName evidence="6">Monosaccharide ABC transporter substrate-binding protein, CUT2 family</fullName>
    </submittedName>
</protein>
<dbReference type="Proteomes" id="UP000199444">
    <property type="component" value="Unassembled WGS sequence"/>
</dbReference>
<proteinExistence type="inferred from homology"/>
<reference evidence="6 7" key="1">
    <citation type="submission" date="2016-10" db="EMBL/GenBank/DDBJ databases">
        <authorList>
            <person name="de Groot N.N."/>
        </authorList>
    </citation>
    <scope>NUCLEOTIDE SEQUENCE [LARGE SCALE GENOMIC DNA]</scope>
    <source>
        <strain evidence="6 7">CGMCC 1.10449</strain>
    </source>
</reference>
<organism evidence="6 7">
    <name type="scientific">Virgibacillus salinus</name>
    <dbReference type="NCBI Taxonomy" id="553311"/>
    <lineage>
        <taxon>Bacteria</taxon>
        <taxon>Bacillati</taxon>
        <taxon>Bacillota</taxon>
        <taxon>Bacilli</taxon>
        <taxon>Bacillales</taxon>
        <taxon>Bacillaceae</taxon>
        <taxon>Virgibacillus</taxon>
    </lineage>
</organism>
<evidence type="ECO:0000256" key="2">
    <source>
        <dbReference type="ARBA" id="ARBA00007639"/>
    </source>
</evidence>
<sequence length="328" mass="36608">MSNSRLLVYTLSGVIFCICFIGMLIYGYKTFIIQTEKVESADYNYHFALIAEEADNEYWRQVEEGAKKAAAEHDIYLEYLAPSRANNDKLLKLLDRMISAKVDGIIVQGVPGERFVDLVHKGVERGIPIITVDTDVQSSERKAYIGTDNFYAGKLAGKAVIENTTGEQYVGIVTGRYNAINQQRRLEGFKHVIKQTPRIHIVDIEESNITAIGAAQATYSLLKQHPSITMFVGTSALDGIGIVDGIQEIGTYKEFPIIAFDLLPETQGLIREGKIDATIAQYPKKMGIKSVNVMIELQNNDLLNKEIYTDTKVIEKRDLSSLKYGGLK</sequence>
<keyword evidence="3" id="KW-0732">Signal</keyword>
<accession>A0A1H0YW09</accession>
<dbReference type="PANTHER" id="PTHR46847:SF1">
    <property type="entry name" value="D-ALLOSE-BINDING PERIPLASMIC PROTEIN-RELATED"/>
    <property type="match status" value="1"/>
</dbReference>
<dbReference type="CDD" id="cd06314">
    <property type="entry name" value="PBP1_tmGBP"/>
    <property type="match status" value="1"/>
</dbReference>
<dbReference type="InterPro" id="IPR028082">
    <property type="entry name" value="Peripla_BP_I"/>
</dbReference>
<evidence type="ECO:0000256" key="3">
    <source>
        <dbReference type="ARBA" id="ARBA00022729"/>
    </source>
</evidence>
<name>A0A1H0YW09_9BACI</name>
<dbReference type="Gene3D" id="3.40.50.2300">
    <property type="match status" value="2"/>
</dbReference>
<dbReference type="GO" id="GO:0030246">
    <property type="term" value="F:carbohydrate binding"/>
    <property type="evidence" value="ECO:0007669"/>
    <property type="project" value="UniProtKB-ARBA"/>
</dbReference>
<evidence type="ECO:0000256" key="1">
    <source>
        <dbReference type="ARBA" id="ARBA00004196"/>
    </source>
</evidence>
<keyword evidence="4" id="KW-1133">Transmembrane helix</keyword>
<dbReference type="Pfam" id="PF13407">
    <property type="entry name" value="Peripla_BP_4"/>
    <property type="match status" value="1"/>
</dbReference>
<keyword evidence="7" id="KW-1185">Reference proteome</keyword>
<keyword evidence="4" id="KW-0812">Transmembrane</keyword>
<dbReference type="InterPro" id="IPR025997">
    <property type="entry name" value="SBP_2_dom"/>
</dbReference>
<gene>
    <name evidence="6" type="ORF">SAMN05216231_0874</name>
</gene>
<dbReference type="SUPFAM" id="SSF53822">
    <property type="entry name" value="Periplasmic binding protein-like I"/>
    <property type="match status" value="1"/>
</dbReference>
<evidence type="ECO:0000256" key="4">
    <source>
        <dbReference type="SAM" id="Phobius"/>
    </source>
</evidence>
<feature type="transmembrane region" description="Helical" evidence="4">
    <location>
        <begin position="6"/>
        <end position="28"/>
    </location>
</feature>
<comment type="similarity">
    <text evidence="2">Belongs to the bacterial solute-binding protein 2 family.</text>
</comment>
<dbReference type="AlphaFoldDB" id="A0A1H0YW09"/>
<dbReference type="RefSeq" id="WP_092491719.1">
    <property type="nucleotide sequence ID" value="NZ_FNKD01000001.1"/>
</dbReference>